<evidence type="ECO:0000313" key="2">
    <source>
        <dbReference type="EMBL" id="RWR88002.1"/>
    </source>
</evidence>
<name>A0A3S3MXA5_9MAGN</name>
<evidence type="ECO:0000313" key="3">
    <source>
        <dbReference type="Proteomes" id="UP000283530"/>
    </source>
</evidence>
<dbReference type="InterPro" id="IPR007021">
    <property type="entry name" value="DUF659"/>
</dbReference>
<dbReference type="OrthoDB" id="1934493at2759"/>
<dbReference type="Proteomes" id="UP000283530">
    <property type="component" value="Unassembled WGS sequence"/>
</dbReference>
<keyword evidence="3" id="KW-1185">Reference proteome</keyword>
<feature type="domain" description="DUF659" evidence="1">
    <location>
        <begin position="30"/>
        <end position="104"/>
    </location>
</feature>
<comment type="caution">
    <text evidence="2">The sequence shown here is derived from an EMBL/GenBank/DDBJ whole genome shotgun (WGS) entry which is preliminary data.</text>
</comment>
<dbReference type="PANTHER" id="PTHR32166:SF122">
    <property type="entry name" value="OS09G0499600 PROTEIN"/>
    <property type="match status" value="1"/>
</dbReference>
<gene>
    <name evidence="2" type="ORF">CKAN_01697700</name>
</gene>
<protein>
    <recommendedName>
        <fullName evidence="1">DUF659 domain-containing protein</fullName>
    </recommendedName>
</protein>
<dbReference type="AlphaFoldDB" id="A0A3S3MXA5"/>
<dbReference type="PANTHER" id="PTHR32166">
    <property type="entry name" value="OSJNBA0013A04.12 PROTEIN"/>
    <property type="match status" value="1"/>
</dbReference>
<organism evidence="2 3">
    <name type="scientific">Cinnamomum micranthum f. kanehirae</name>
    <dbReference type="NCBI Taxonomy" id="337451"/>
    <lineage>
        <taxon>Eukaryota</taxon>
        <taxon>Viridiplantae</taxon>
        <taxon>Streptophyta</taxon>
        <taxon>Embryophyta</taxon>
        <taxon>Tracheophyta</taxon>
        <taxon>Spermatophyta</taxon>
        <taxon>Magnoliopsida</taxon>
        <taxon>Magnoliidae</taxon>
        <taxon>Laurales</taxon>
        <taxon>Lauraceae</taxon>
        <taxon>Cinnamomum</taxon>
    </lineage>
</organism>
<dbReference type="Pfam" id="PF04937">
    <property type="entry name" value="DUF659"/>
    <property type="match status" value="1"/>
</dbReference>
<accession>A0A3S3MXA5</accession>
<dbReference type="STRING" id="337451.A0A3S3MXA5"/>
<dbReference type="InterPro" id="IPR012337">
    <property type="entry name" value="RNaseH-like_sf"/>
</dbReference>
<dbReference type="EMBL" id="QPKB01000006">
    <property type="protein sequence ID" value="RWR88002.1"/>
    <property type="molecule type" value="Genomic_DNA"/>
</dbReference>
<reference evidence="2 3" key="1">
    <citation type="journal article" date="2019" name="Nat. Plants">
        <title>Stout camphor tree genome fills gaps in understanding of flowering plant genome evolution.</title>
        <authorList>
            <person name="Chaw S.M."/>
            <person name="Liu Y.C."/>
            <person name="Wu Y.W."/>
            <person name="Wang H.Y."/>
            <person name="Lin C.I."/>
            <person name="Wu C.S."/>
            <person name="Ke H.M."/>
            <person name="Chang L.Y."/>
            <person name="Hsu C.Y."/>
            <person name="Yang H.T."/>
            <person name="Sudianto E."/>
            <person name="Hsu M.H."/>
            <person name="Wu K.P."/>
            <person name="Wang L.N."/>
            <person name="Leebens-Mack J.H."/>
            <person name="Tsai I.J."/>
        </authorList>
    </citation>
    <scope>NUCLEOTIDE SEQUENCE [LARGE SCALE GENOMIC DNA]</scope>
    <source>
        <strain evidence="3">cv. Chaw 1501</strain>
        <tissue evidence="2">Young leaves</tissue>
    </source>
</reference>
<evidence type="ECO:0000259" key="1">
    <source>
        <dbReference type="Pfam" id="PF04937"/>
    </source>
</evidence>
<sequence>MTVFQPRTMAGSQKSIKSALATKEMVDAADMAVIVTFVGSSNVAQFISANERSYKAAGRKLTIKYDTFYGTPCAAHCIDLILEDLAKPDLFPLNAFTIEKARRIMKFIYNHSWVLNALRKDFTGGRDLFRPGITRFATNFISLQSLFMFKGELQKMFTSDLWVNSNYFTSPIGLDISDLLLDSSFWRNVEHILNLSEPLVRVLRFVGQGSSPC</sequence>
<proteinExistence type="predicted"/>
<dbReference type="SUPFAM" id="SSF53098">
    <property type="entry name" value="Ribonuclease H-like"/>
    <property type="match status" value="1"/>
</dbReference>